<evidence type="ECO:0000313" key="3">
    <source>
        <dbReference type="Proteomes" id="UP001311915"/>
    </source>
</evidence>
<name>A0AAV9K289_9SOLN</name>
<sequence length="128" mass="15650">MRLFIQSLSRLALVWYTKQNFRKWHTWEDMTRDFVKQYEFNKGDDLHIDDFLKVKKMSHESFQEYVIRWRLEASKIHPSLTEEELISTFIQIQEGLYYDKLLGTSAHNFSNLIKLEKRLKMLFKVEEL</sequence>
<proteinExistence type="predicted"/>
<gene>
    <name evidence="2" type="ORF">R3W88_032991</name>
</gene>
<comment type="caution">
    <text evidence="2">The sequence shown here is derived from an EMBL/GenBank/DDBJ whole genome shotgun (WGS) entry which is preliminary data.</text>
</comment>
<keyword evidence="3" id="KW-1185">Reference proteome</keyword>
<dbReference type="PANTHER" id="PTHR33223">
    <property type="entry name" value="CCHC-TYPE DOMAIN-CONTAINING PROTEIN"/>
    <property type="match status" value="1"/>
</dbReference>
<protein>
    <recommendedName>
        <fullName evidence="1">Retrotransposon gag domain-containing protein</fullName>
    </recommendedName>
</protein>
<dbReference type="EMBL" id="JAWPEI010000014">
    <property type="protein sequence ID" value="KAK4707444.1"/>
    <property type="molecule type" value="Genomic_DNA"/>
</dbReference>
<evidence type="ECO:0000313" key="2">
    <source>
        <dbReference type="EMBL" id="KAK4707444.1"/>
    </source>
</evidence>
<feature type="domain" description="Retrotransposon gag" evidence="1">
    <location>
        <begin position="4"/>
        <end position="91"/>
    </location>
</feature>
<dbReference type="AlphaFoldDB" id="A0AAV9K289"/>
<dbReference type="InterPro" id="IPR005162">
    <property type="entry name" value="Retrotrans_gag_dom"/>
</dbReference>
<dbReference type="PANTHER" id="PTHR33223:SF8">
    <property type="entry name" value="OS04G0172440 PROTEIN"/>
    <property type="match status" value="1"/>
</dbReference>
<accession>A0AAV9K289</accession>
<evidence type="ECO:0000259" key="1">
    <source>
        <dbReference type="Pfam" id="PF03732"/>
    </source>
</evidence>
<dbReference type="Pfam" id="PF03732">
    <property type="entry name" value="Retrotrans_gag"/>
    <property type="match status" value="1"/>
</dbReference>
<organism evidence="2 3">
    <name type="scientific">Solanum pinnatisectum</name>
    <name type="common">tansyleaf nightshade</name>
    <dbReference type="NCBI Taxonomy" id="50273"/>
    <lineage>
        <taxon>Eukaryota</taxon>
        <taxon>Viridiplantae</taxon>
        <taxon>Streptophyta</taxon>
        <taxon>Embryophyta</taxon>
        <taxon>Tracheophyta</taxon>
        <taxon>Spermatophyta</taxon>
        <taxon>Magnoliopsida</taxon>
        <taxon>eudicotyledons</taxon>
        <taxon>Gunneridae</taxon>
        <taxon>Pentapetalae</taxon>
        <taxon>asterids</taxon>
        <taxon>lamiids</taxon>
        <taxon>Solanales</taxon>
        <taxon>Solanaceae</taxon>
        <taxon>Solanoideae</taxon>
        <taxon>Solaneae</taxon>
        <taxon>Solanum</taxon>
    </lineage>
</organism>
<reference evidence="2 3" key="1">
    <citation type="submission" date="2023-10" db="EMBL/GenBank/DDBJ databases">
        <title>Genome-Wide Identification Analysis in wild type Solanum Pinnatisectum Reveals Some Genes Defensing Phytophthora Infestans.</title>
        <authorList>
            <person name="Sun C."/>
        </authorList>
    </citation>
    <scope>NUCLEOTIDE SEQUENCE [LARGE SCALE GENOMIC DNA]</scope>
    <source>
        <strain evidence="2">LQN</strain>
        <tissue evidence="2">Leaf</tissue>
    </source>
</reference>
<dbReference type="Proteomes" id="UP001311915">
    <property type="component" value="Unassembled WGS sequence"/>
</dbReference>